<protein>
    <submittedName>
        <fullName evidence="2">Uncharacterized protein</fullName>
    </submittedName>
</protein>
<dbReference type="Proteomes" id="UP000324022">
    <property type="component" value="Unassembled WGS sequence"/>
</dbReference>
<gene>
    <name evidence="2" type="ORF">UTRI_03532</name>
</gene>
<proteinExistence type="predicted"/>
<evidence type="ECO:0000313" key="2">
    <source>
        <dbReference type="EMBL" id="SPO24264.1"/>
    </source>
</evidence>
<dbReference type="EMBL" id="OOIN01000007">
    <property type="protein sequence ID" value="SPO24264.1"/>
    <property type="molecule type" value="Genomic_DNA"/>
</dbReference>
<organism evidence="2 3">
    <name type="scientific">Ustilago trichophora</name>
    <dbReference type="NCBI Taxonomy" id="86804"/>
    <lineage>
        <taxon>Eukaryota</taxon>
        <taxon>Fungi</taxon>
        <taxon>Dikarya</taxon>
        <taxon>Basidiomycota</taxon>
        <taxon>Ustilaginomycotina</taxon>
        <taxon>Ustilaginomycetes</taxon>
        <taxon>Ustilaginales</taxon>
        <taxon>Ustilaginaceae</taxon>
        <taxon>Ustilago</taxon>
    </lineage>
</organism>
<sequence>MGKKNTLFCVVCQYRLHREHFVVGRNVCNFCDKNEVRIKAIGNNVSILLAWHDKCANMLQDVRAENEKIQENVAAIKGLIEAQQNALEAIVAKTITESGIVEILKSQVKDLNTVVGTLHTQSTSAQDLEIIIKQQADTIEGLTKDLSQRETIIKQQEYLLGLPKCDVEELQTFGNRIKQLLSSATQPFCSPSPSPTLPSNPPI</sequence>
<keyword evidence="3" id="KW-1185">Reference proteome</keyword>
<name>A0A5C3E0P1_9BASI</name>
<reference evidence="2 3" key="1">
    <citation type="submission" date="2018-03" db="EMBL/GenBank/DDBJ databases">
        <authorList>
            <person name="Guldener U."/>
        </authorList>
    </citation>
    <scope>NUCLEOTIDE SEQUENCE [LARGE SCALE GENOMIC DNA]</scope>
    <source>
        <strain evidence="2 3">NBRC100155</strain>
    </source>
</reference>
<dbReference type="AlphaFoldDB" id="A0A5C3E0P1"/>
<keyword evidence="1" id="KW-0175">Coiled coil</keyword>
<accession>A0A5C3E0P1</accession>
<evidence type="ECO:0000256" key="1">
    <source>
        <dbReference type="SAM" id="Coils"/>
    </source>
</evidence>
<feature type="coiled-coil region" evidence="1">
    <location>
        <begin position="52"/>
        <end position="86"/>
    </location>
</feature>
<evidence type="ECO:0000313" key="3">
    <source>
        <dbReference type="Proteomes" id="UP000324022"/>
    </source>
</evidence>